<feature type="transmembrane region" description="Helical" evidence="2">
    <location>
        <begin position="45"/>
        <end position="63"/>
    </location>
</feature>
<keyword evidence="2" id="KW-0812">Transmembrane</keyword>
<name>A0ABP7B7B5_9ACTN</name>
<keyword evidence="4" id="KW-1185">Reference proteome</keyword>
<comment type="caution">
    <text evidence="3">The sequence shown here is derived from an EMBL/GenBank/DDBJ whole genome shotgun (WGS) entry which is preliminary data.</text>
</comment>
<evidence type="ECO:0000313" key="3">
    <source>
        <dbReference type="EMBL" id="GAA3650357.1"/>
    </source>
</evidence>
<keyword evidence="2" id="KW-1133">Transmembrane helix</keyword>
<dbReference type="Proteomes" id="UP001500902">
    <property type="component" value="Unassembled WGS sequence"/>
</dbReference>
<feature type="transmembrane region" description="Helical" evidence="2">
    <location>
        <begin position="21"/>
        <end position="39"/>
    </location>
</feature>
<proteinExistence type="predicted"/>
<feature type="compositionally biased region" description="Low complexity" evidence="1">
    <location>
        <begin position="78"/>
        <end position="96"/>
    </location>
</feature>
<dbReference type="RefSeq" id="WP_344873694.1">
    <property type="nucleotide sequence ID" value="NZ_BAAAZP010000016.1"/>
</dbReference>
<evidence type="ECO:0000256" key="1">
    <source>
        <dbReference type="SAM" id="MobiDB-lite"/>
    </source>
</evidence>
<accession>A0ABP7B7B5</accession>
<organism evidence="3 4">
    <name type="scientific">Nonomuraea antimicrobica</name>
    <dbReference type="NCBI Taxonomy" id="561173"/>
    <lineage>
        <taxon>Bacteria</taxon>
        <taxon>Bacillati</taxon>
        <taxon>Actinomycetota</taxon>
        <taxon>Actinomycetes</taxon>
        <taxon>Streptosporangiales</taxon>
        <taxon>Streptosporangiaceae</taxon>
        <taxon>Nonomuraea</taxon>
    </lineage>
</organism>
<feature type="region of interest" description="Disordered" evidence="1">
    <location>
        <begin position="78"/>
        <end position="104"/>
    </location>
</feature>
<gene>
    <name evidence="3" type="ORF">GCM10022224_011470</name>
</gene>
<evidence type="ECO:0000256" key="2">
    <source>
        <dbReference type="SAM" id="Phobius"/>
    </source>
</evidence>
<evidence type="ECO:0000313" key="4">
    <source>
        <dbReference type="Proteomes" id="UP001500902"/>
    </source>
</evidence>
<dbReference type="EMBL" id="BAAAZP010000016">
    <property type="protein sequence ID" value="GAA3650357.1"/>
    <property type="molecule type" value="Genomic_DNA"/>
</dbReference>
<keyword evidence="2" id="KW-0472">Membrane</keyword>
<reference evidence="4" key="1">
    <citation type="journal article" date="2019" name="Int. J. Syst. Evol. Microbiol.">
        <title>The Global Catalogue of Microorganisms (GCM) 10K type strain sequencing project: providing services to taxonomists for standard genome sequencing and annotation.</title>
        <authorList>
            <consortium name="The Broad Institute Genomics Platform"/>
            <consortium name="The Broad Institute Genome Sequencing Center for Infectious Disease"/>
            <person name="Wu L."/>
            <person name="Ma J."/>
        </authorList>
    </citation>
    <scope>NUCLEOTIDE SEQUENCE [LARGE SCALE GENOMIC DNA]</scope>
    <source>
        <strain evidence="4">JCM 16904</strain>
    </source>
</reference>
<protein>
    <submittedName>
        <fullName evidence="3">Uncharacterized protein</fullName>
    </submittedName>
</protein>
<sequence>METGAHRPQVIDVPICLVRTRIKLGAFVLLTIAAAVYGGSPWVTLALAGTCVGILLAVVALGGPRLVRALLLGAAHASGTTGATRTTGTTGTSGTTDGQDYRPT</sequence>